<comment type="caution">
    <text evidence="1">The sequence shown here is derived from an EMBL/GenBank/DDBJ whole genome shotgun (WGS) entry which is preliminary data.</text>
</comment>
<dbReference type="SUPFAM" id="SSF160519">
    <property type="entry name" value="BB2672-like"/>
    <property type="match status" value="1"/>
</dbReference>
<dbReference type="EMBL" id="JBEPTQ010000002">
    <property type="protein sequence ID" value="MET4722665.1"/>
    <property type="molecule type" value="Genomic_DNA"/>
</dbReference>
<dbReference type="STRING" id="375.BKD09_RS31265"/>
<evidence type="ECO:0000313" key="4">
    <source>
        <dbReference type="Proteomes" id="UP001549291"/>
    </source>
</evidence>
<keyword evidence="4" id="KW-1185">Reference proteome</keyword>
<dbReference type="InterPro" id="IPR035936">
    <property type="entry name" value="BB2672"/>
</dbReference>
<accession>A0A0A3XPL8</accession>
<evidence type="ECO:0000313" key="2">
    <source>
        <dbReference type="EMBL" id="MET4722665.1"/>
    </source>
</evidence>
<reference evidence="2 4" key="2">
    <citation type="submission" date="2024-06" db="EMBL/GenBank/DDBJ databases">
        <title>Genomic Encyclopedia of Type Strains, Phase V (KMG-V): Genome sequencing to study the core and pangenomes of soil and plant-associated prokaryotes.</title>
        <authorList>
            <person name="Whitman W."/>
        </authorList>
    </citation>
    <scope>NUCLEOTIDE SEQUENCE [LARGE SCALE GENOMIC DNA]</scope>
    <source>
        <strain evidence="2 4">USDA 160</strain>
    </source>
</reference>
<protein>
    <submittedName>
        <fullName evidence="1">Peptide synthetase</fullName>
    </submittedName>
</protein>
<dbReference type="Proteomes" id="UP001549291">
    <property type="component" value="Unassembled WGS sequence"/>
</dbReference>
<evidence type="ECO:0000313" key="3">
    <source>
        <dbReference type="Proteomes" id="UP000030377"/>
    </source>
</evidence>
<dbReference type="eggNOG" id="ENOG502Z897">
    <property type="taxonomic scope" value="Bacteria"/>
</dbReference>
<organism evidence="1 3">
    <name type="scientific">Bradyrhizobium japonicum</name>
    <dbReference type="NCBI Taxonomy" id="375"/>
    <lineage>
        <taxon>Bacteria</taxon>
        <taxon>Pseudomonadati</taxon>
        <taxon>Pseudomonadota</taxon>
        <taxon>Alphaproteobacteria</taxon>
        <taxon>Hyphomicrobiales</taxon>
        <taxon>Nitrobacteraceae</taxon>
        <taxon>Bradyrhizobium</taxon>
    </lineage>
</organism>
<name>A0A0A3XPL8_BRAJP</name>
<dbReference type="Gene3D" id="3.30.1330.110">
    <property type="entry name" value="BB2672"/>
    <property type="match status" value="1"/>
</dbReference>
<gene>
    <name evidence="2" type="ORF">ABIF63_006771</name>
    <name evidence="1" type="ORF">MA20_26545</name>
</gene>
<dbReference type="Proteomes" id="UP000030377">
    <property type="component" value="Unassembled WGS sequence"/>
</dbReference>
<reference evidence="1 3" key="1">
    <citation type="submission" date="2014-09" db="EMBL/GenBank/DDBJ databases">
        <title>Draft genome of Bradyrhizobium japonicum Is-34.</title>
        <authorList>
            <person name="Tsurumaru H."/>
            <person name="Yamakawa T."/>
            <person name="Hashimoto S."/>
            <person name="Okizaki K."/>
            <person name="Kanesaki Y."/>
            <person name="Yoshikawa H."/>
            <person name="Yajima S."/>
        </authorList>
    </citation>
    <scope>NUCLEOTIDE SEQUENCE [LARGE SCALE GENOMIC DNA]</scope>
    <source>
        <strain evidence="1 3">Is-34</strain>
    </source>
</reference>
<dbReference type="Pfam" id="PF06684">
    <property type="entry name" value="AA_synth"/>
    <property type="match status" value="1"/>
</dbReference>
<proteinExistence type="predicted"/>
<dbReference type="AlphaFoldDB" id="A0A0A3XPL8"/>
<dbReference type="InterPro" id="IPR009569">
    <property type="entry name" value="AA_synth_put"/>
</dbReference>
<dbReference type="EMBL" id="JRPN01000020">
    <property type="protein sequence ID" value="KGT76350.1"/>
    <property type="molecule type" value="Genomic_DNA"/>
</dbReference>
<evidence type="ECO:0000313" key="1">
    <source>
        <dbReference type="EMBL" id="KGT76350.1"/>
    </source>
</evidence>
<dbReference type="RefSeq" id="WP_027557295.1">
    <property type="nucleotide sequence ID" value="NZ_CP066351.1"/>
</dbReference>
<sequence length="194" mass="20275">MSAIIRKIVTVVEETQMEMGRQVSPPTRRAAAIAVIENPFAGKYVEDLSPLIAIGEELGELLSKRAVAALGIDGAKAQSYGKAAAVGENGELEHAAAILHPKMGAPVRKVLSKGAALIPSSKKRSGPGTTLDIPLGHKDAAFVRSHFDGMEVQINDAPRANEIMVAVAVTDSGRPLPRVGGLTVAEVKGEDGLR</sequence>